<accession>A0A292PY31</accession>
<dbReference type="AlphaFoldDB" id="A0A292PY31"/>
<sequence>GVACVVRGALGSGLPRALQAAFLKIVQRETEDLGRQLKPREIQTLYEAEYHL</sequence>
<dbReference type="Proteomes" id="UP001412239">
    <property type="component" value="Unassembled WGS sequence"/>
</dbReference>
<proteinExistence type="predicted"/>
<organism evidence="1 2">
    <name type="scientific">Tuber aestivum</name>
    <name type="common">summer truffle</name>
    <dbReference type="NCBI Taxonomy" id="59557"/>
    <lineage>
        <taxon>Eukaryota</taxon>
        <taxon>Fungi</taxon>
        <taxon>Dikarya</taxon>
        <taxon>Ascomycota</taxon>
        <taxon>Pezizomycotina</taxon>
        <taxon>Pezizomycetes</taxon>
        <taxon>Pezizales</taxon>
        <taxon>Tuberaceae</taxon>
        <taxon>Tuber</taxon>
    </lineage>
</organism>
<reference evidence="1" key="1">
    <citation type="submission" date="2015-10" db="EMBL/GenBank/DDBJ databases">
        <authorList>
            <person name="Regsiter A."/>
            <person name="william w."/>
        </authorList>
    </citation>
    <scope>NUCLEOTIDE SEQUENCE</scope>
    <source>
        <strain evidence="1">Montdore</strain>
    </source>
</reference>
<keyword evidence="2" id="KW-1185">Reference proteome</keyword>
<evidence type="ECO:0000313" key="2">
    <source>
        <dbReference type="Proteomes" id="UP001412239"/>
    </source>
</evidence>
<dbReference type="EMBL" id="LN891016">
    <property type="protein sequence ID" value="CUS11605.1"/>
    <property type="molecule type" value="Genomic_DNA"/>
</dbReference>
<evidence type="ECO:0000313" key="1">
    <source>
        <dbReference type="EMBL" id="CUS11605.1"/>
    </source>
</evidence>
<feature type="non-terminal residue" evidence="1">
    <location>
        <position position="52"/>
    </location>
</feature>
<gene>
    <name evidence="1" type="ORF">GSTUAT00004297001</name>
</gene>
<dbReference type="Gene3D" id="1.10.1220.20">
    <property type="match status" value="1"/>
</dbReference>
<feature type="non-terminal residue" evidence="1">
    <location>
        <position position="1"/>
    </location>
</feature>
<dbReference type="SUPFAM" id="SSF89000">
    <property type="entry name" value="post-HMGL domain-like"/>
    <property type="match status" value="1"/>
</dbReference>
<protein>
    <submittedName>
        <fullName evidence="1">Uncharacterized protein</fullName>
    </submittedName>
</protein>
<name>A0A292PY31_9PEZI</name>